<name>A0AAV4JBM4_9GAST</name>
<dbReference type="EMBL" id="BMAT01006797">
    <property type="protein sequence ID" value="GFS20192.1"/>
    <property type="molecule type" value="Genomic_DNA"/>
</dbReference>
<evidence type="ECO:0000259" key="7">
    <source>
        <dbReference type="PROSITE" id="PS50261"/>
    </source>
</evidence>
<feature type="transmembrane region" description="Helical" evidence="6">
    <location>
        <begin position="715"/>
        <end position="735"/>
    </location>
</feature>
<protein>
    <submittedName>
        <fullName evidence="9">G-protein coupled receptor Mth2-like</fullName>
    </submittedName>
</protein>
<dbReference type="InterPro" id="IPR001212">
    <property type="entry name" value="Somatomedin_B_dom"/>
</dbReference>
<evidence type="ECO:0000259" key="8">
    <source>
        <dbReference type="PROSITE" id="PS50958"/>
    </source>
</evidence>
<dbReference type="Pfam" id="PF00002">
    <property type="entry name" value="7tm_2"/>
    <property type="match status" value="1"/>
</dbReference>
<feature type="transmembrane region" description="Helical" evidence="6">
    <location>
        <begin position="747"/>
        <end position="768"/>
    </location>
</feature>
<dbReference type="AlphaFoldDB" id="A0AAV4JBM4"/>
<keyword evidence="2 6" id="KW-0812">Transmembrane</keyword>
<dbReference type="Pfam" id="PF01033">
    <property type="entry name" value="Somatomedin_B"/>
    <property type="match status" value="1"/>
</dbReference>
<dbReference type="InterPro" id="IPR000832">
    <property type="entry name" value="GPCR_2_secretin-like"/>
</dbReference>
<comment type="subcellular location">
    <subcellularLocation>
        <location evidence="1">Membrane</location>
        <topology evidence="1">Multi-pass membrane protein</topology>
    </subcellularLocation>
</comment>
<dbReference type="InterPro" id="IPR017981">
    <property type="entry name" value="GPCR_2-like_7TM"/>
</dbReference>
<gene>
    <name evidence="9" type="ORF">ElyMa_003307200</name>
</gene>
<dbReference type="Gene3D" id="4.10.410.20">
    <property type="match status" value="1"/>
</dbReference>
<dbReference type="PROSITE" id="PS50261">
    <property type="entry name" value="G_PROTEIN_RECEP_F2_4"/>
    <property type="match status" value="1"/>
</dbReference>
<evidence type="ECO:0000256" key="4">
    <source>
        <dbReference type="ARBA" id="ARBA00023136"/>
    </source>
</evidence>
<dbReference type="GO" id="GO:0007166">
    <property type="term" value="P:cell surface receptor signaling pathway"/>
    <property type="evidence" value="ECO:0007669"/>
    <property type="project" value="InterPro"/>
</dbReference>
<feature type="transmembrane region" description="Helical" evidence="6">
    <location>
        <begin position="880"/>
        <end position="907"/>
    </location>
</feature>
<feature type="transmembrane region" description="Helical" evidence="6">
    <location>
        <begin position="789"/>
        <end position="814"/>
    </location>
</feature>
<dbReference type="SMART" id="SM00201">
    <property type="entry name" value="SO"/>
    <property type="match status" value="1"/>
</dbReference>
<proteinExistence type="predicted"/>
<evidence type="ECO:0000256" key="5">
    <source>
        <dbReference type="ARBA" id="ARBA00023157"/>
    </source>
</evidence>
<dbReference type="PANTHER" id="PTHR45902:SF1">
    <property type="entry name" value="LATROPHILIN RECEPTOR-LIKE PROTEIN A"/>
    <property type="match status" value="1"/>
</dbReference>
<dbReference type="GO" id="GO:0016020">
    <property type="term" value="C:membrane"/>
    <property type="evidence" value="ECO:0007669"/>
    <property type="project" value="UniProtKB-SubCell"/>
</dbReference>
<dbReference type="PROSITE" id="PS50958">
    <property type="entry name" value="SMB_2"/>
    <property type="match status" value="1"/>
</dbReference>
<dbReference type="PROSITE" id="PS00524">
    <property type="entry name" value="SMB_1"/>
    <property type="match status" value="1"/>
</dbReference>
<feature type="transmembrane region" description="Helical" evidence="6">
    <location>
        <begin position="683"/>
        <end position="703"/>
    </location>
</feature>
<dbReference type="Proteomes" id="UP000762676">
    <property type="component" value="Unassembled WGS sequence"/>
</dbReference>
<keyword evidence="5" id="KW-1015">Disulfide bond</keyword>
<dbReference type="GO" id="GO:0004930">
    <property type="term" value="F:G protein-coupled receptor activity"/>
    <property type="evidence" value="ECO:0007669"/>
    <property type="project" value="InterPro"/>
</dbReference>
<accession>A0AAV4JBM4</accession>
<sequence>MLSISEESNSTFTLWNITDVIQGVQSSGNDTRVKVNLPSQGSGNIQVTLISAQDTKCQAKIYSCKNRCGSQPRTACSCHYTCEIYGNCCEDYADICSKHPLFVESVDPEKREAVDDIINSRSASVVCLGGSLVINSCSSNFDDFRLAEMKSHVEAHKDSPDYRWVYQYMSLLQAKDFVSRCLQPSVVEADYLGENPVSAIPAGLHFRNFYCAVCNGFSSLEFWLGFSVCSQRDVLEGEATLGPCSKPMAYLPRTGNPNSCFTDSQLVRSGNGGDISLGMGVSGIGEEENSTLIRSDHNSSAMRNETSLWTMPIGVNLTAFGISNSWSNNTSDVDVMNVSHAPRQSKSESELASLSELCEAITSYVSVSPDSGEVFKNIYCYRLLRRRDASIQEMCEPPVRRLPLVMQGHYKTFWPSILYVDLGPDEGLIKNMSETMQSSGMELSRGSKLYLEVEEFAETDFTYKLLGQESLPTCDTATSLIVEGKCLKMAFFLHVFVKFNFERSSLIKGNYKDSAKTYTRFVSDVMTSRFSPRFFCEAIHETTNEISKLEHTGEVPLRCVEIPLPPTNADSNANLIIDQALVDNEEEEELEDQPQTVNGQPVTDARVRRYLDFATQGFHTIHAGNDVMKLPGRVTIRLCLTDMYWAVTPHVSHQYHDYCASYKLRWYAQANIDGVVGEISLEGIITIICCVLSDIGLLVRLALQQVVPFYKTYPAKVQFSLCLTLLLAYTMFLLGGIVDEGSKACRIISTITHLAFLSALFWMNVTAFEIWRTFRHWRNQVVSRGRTSLVLSAMYAVGIPLAIVITALVVEQMYPWSEFSPNYGEYFCWLNGSMAVAMFFVMPCSAICLMNAIFVGLTLRGLRRQRTSISEFKKSNTVTAITDTTIVVKIILLVGITWLLGLLAAMVNNQVGFTQWLLSFCFHITD</sequence>
<evidence type="ECO:0000256" key="3">
    <source>
        <dbReference type="ARBA" id="ARBA00022989"/>
    </source>
</evidence>
<evidence type="ECO:0000256" key="2">
    <source>
        <dbReference type="ARBA" id="ARBA00022692"/>
    </source>
</evidence>
<feature type="domain" description="G-protein coupled receptors family 2 profile 2" evidence="7">
    <location>
        <begin position="682"/>
        <end position="923"/>
    </location>
</feature>
<reference evidence="9 10" key="1">
    <citation type="journal article" date="2021" name="Elife">
        <title>Chloroplast acquisition without the gene transfer in kleptoplastic sea slugs, Plakobranchus ocellatus.</title>
        <authorList>
            <person name="Maeda T."/>
            <person name="Takahashi S."/>
            <person name="Yoshida T."/>
            <person name="Shimamura S."/>
            <person name="Takaki Y."/>
            <person name="Nagai Y."/>
            <person name="Toyoda A."/>
            <person name="Suzuki Y."/>
            <person name="Arimoto A."/>
            <person name="Ishii H."/>
            <person name="Satoh N."/>
            <person name="Nishiyama T."/>
            <person name="Hasebe M."/>
            <person name="Maruyama T."/>
            <person name="Minagawa J."/>
            <person name="Obokata J."/>
            <person name="Shigenobu S."/>
        </authorList>
    </citation>
    <scope>NUCLEOTIDE SEQUENCE [LARGE SCALE GENOMIC DNA]</scope>
</reference>
<comment type="caution">
    <text evidence="9">The sequence shown here is derived from an EMBL/GenBank/DDBJ whole genome shotgun (WGS) entry which is preliminary data.</text>
</comment>
<dbReference type="InterPro" id="IPR053231">
    <property type="entry name" value="GPCR_LN-TM7"/>
</dbReference>
<keyword evidence="10" id="KW-1185">Reference proteome</keyword>
<evidence type="ECO:0000256" key="1">
    <source>
        <dbReference type="ARBA" id="ARBA00004141"/>
    </source>
</evidence>
<dbReference type="InterPro" id="IPR036024">
    <property type="entry name" value="Somatomedin_B-like_dom_sf"/>
</dbReference>
<keyword evidence="9" id="KW-0675">Receptor</keyword>
<dbReference type="Gene3D" id="1.20.1070.10">
    <property type="entry name" value="Rhodopsin 7-helix transmembrane proteins"/>
    <property type="match status" value="1"/>
</dbReference>
<keyword evidence="3 6" id="KW-1133">Transmembrane helix</keyword>
<feature type="domain" description="SMB" evidence="8">
    <location>
        <begin position="60"/>
        <end position="100"/>
    </location>
</feature>
<dbReference type="CDD" id="cd15039">
    <property type="entry name" value="7tmB3_Methuselah-like"/>
    <property type="match status" value="1"/>
</dbReference>
<feature type="transmembrane region" description="Helical" evidence="6">
    <location>
        <begin position="834"/>
        <end position="859"/>
    </location>
</feature>
<dbReference type="PANTHER" id="PTHR45902">
    <property type="entry name" value="LATROPHILIN RECEPTOR-LIKE PROTEIN A"/>
    <property type="match status" value="1"/>
</dbReference>
<keyword evidence="4 6" id="KW-0472">Membrane</keyword>
<evidence type="ECO:0000313" key="10">
    <source>
        <dbReference type="Proteomes" id="UP000762676"/>
    </source>
</evidence>
<dbReference type="SUPFAM" id="SSF90188">
    <property type="entry name" value="Somatomedin B domain"/>
    <property type="match status" value="1"/>
</dbReference>
<evidence type="ECO:0000256" key="6">
    <source>
        <dbReference type="SAM" id="Phobius"/>
    </source>
</evidence>
<evidence type="ECO:0000313" key="9">
    <source>
        <dbReference type="EMBL" id="GFS20192.1"/>
    </source>
</evidence>
<organism evidence="9 10">
    <name type="scientific">Elysia marginata</name>
    <dbReference type="NCBI Taxonomy" id="1093978"/>
    <lineage>
        <taxon>Eukaryota</taxon>
        <taxon>Metazoa</taxon>
        <taxon>Spiralia</taxon>
        <taxon>Lophotrochozoa</taxon>
        <taxon>Mollusca</taxon>
        <taxon>Gastropoda</taxon>
        <taxon>Heterobranchia</taxon>
        <taxon>Euthyneura</taxon>
        <taxon>Panpulmonata</taxon>
        <taxon>Sacoglossa</taxon>
        <taxon>Placobranchoidea</taxon>
        <taxon>Plakobranchidae</taxon>
        <taxon>Elysia</taxon>
    </lineage>
</organism>